<feature type="compositionally biased region" description="Polar residues" evidence="15">
    <location>
        <begin position="224"/>
        <end position="233"/>
    </location>
</feature>
<keyword evidence="9" id="KW-0833">Ubl conjugation pathway</keyword>
<dbReference type="PROSITE" id="PS50089">
    <property type="entry name" value="ZF_RING_2"/>
    <property type="match status" value="1"/>
</dbReference>
<evidence type="ECO:0000313" key="17">
    <source>
        <dbReference type="EMBL" id="SVE93085.1"/>
    </source>
</evidence>
<evidence type="ECO:0000256" key="8">
    <source>
        <dbReference type="ARBA" id="ARBA00022771"/>
    </source>
</evidence>
<gene>
    <name evidence="17" type="primary">EOG090X08BJ</name>
</gene>
<organism evidence="17">
    <name type="scientific">Moina brachiata</name>
    <dbReference type="NCBI Taxonomy" id="675436"/>
    <lineage>
        <taxon>Eukaryota</taxon>
        <taxon>Metazoa</taxon>
        <taxon>Ecdysozoa</taxon>
        <taxon>Arthropoda</taxon>
        <taxon>Crustacea</taxon>
        <taxon>Branchiopoda</taxon>
        <taxon>Diplostraca</taxon>
        <taxon>Cladocera</taxon>
        <taxon>Anomopoda</taxon>
        <taxon>Moinidae</taxon>
        <taxon>Moina</taxon>
    </lineage>
</organism>
<keyword evidence="10" id="KW-0862">Zinc</keyword>
<feature type="compositionally biased region" description="Low complexity" evidence="15">
    <location>
        <begin position="161"/>
        <end position="172"/>
    </location>
</feature>
<evidence type="ECO:0000259" key="16">
    <source>
        <dbReference type="PROSITE" id="PS50089"/>
    </source>
</evidence>
<name>A0A4Y7NLF0_9CRUS</name>
<evidence type="ECO:0000256" key="7">
    <source>
        <dbReference type="ARBA" id="ARBA00022723"/>
    </source>
</evidence>
<dbReference type="PANTHER" id="PTHR46076:SF3">
    <property type="entry name" value="E3 UBIQUITIN-PROTEIN LIGASE RING1"/>
    <property type="match status" value="1"/>
</dbReference>
<dbReference type="InterPro" id="IPR013083">
    <property type="entry name" value="Znf_RING/FYVE/PHD"/>
</dbReference>
<keyword evidence="11" id="KW-0805">Transcription regulation</keyword>
<dbReference type="PROSITE" id="PS00518">
    <property type="entry name" value="ZF_RING_1"/>
    <property type="match status" value="1"/>
</dbReference>
<sequence length="343" mass="38064">MASVDASSANKSWELSLYELHRTPQEIITDNTEIAVSPRSLHSELMCPICLDMLKNTMTTKECLHRFCSDCIITALRSGNKECPTCRKKLVSKRSLRPDPNFDMLIAKIYPSRDEYEAHQERVLANLSKSHNQSALLNSIEEGIKVQSQNRGVRIRKNAPENETSNANTTPTPSAPSTPTPSESGPSSKKKSKSSSSTNLSENESTGSGAEGPSDQAADKSCDDQSGPSCSGQSFNEIELVFKPHPVEMGSDNELIKALKENAVRYIKTTSNATVDHLSKYLAMRLTLDLESEVPDSLTNFCIYIAPVPNQFVVLSGMQTLEDVNEKYWKSNQPLEMYYSWKK</sequence>
<evidence type="ECO:0000256" key="1">
    <source>
        <dbReference type="ARBA" id="ARBA00000900"/>
    </source>
</evidence>
<evidence type="ECO:0000256" key="4">
    <source>
        <dbReference type="ARBA" id="ARBA00012483"/>
    </source>
</evidence>
<evidence type="ECO:0000256" key="14">
    <source>
        <dbReference type="PROSITE-ProRule" id="PRU00175"/>
    </source>
</evidence>
<evidence type="ECO:0000256" key="11">
    <source>
        <dbReference type="ARBA" id="ARBA00023015"/>
    </source>
</evidence>
<dbReference type="Gene3D" id="3.10.20.90">
    <property type="entry name" value="Phosphatidylinositol 3-kinase Catalytic Subunit, Chain A, domain 1"/>
    <property type="match status" value="1"/>
</dbReference>
<dbReference type="InterPro" id="IPR043540">
    <property type="entry name" value="RING1/RING2"/>
</dbReference>
<keyword evidence="6" id="KW-0808">Transferase</keyword>
<dbReference type="GO" id="GO:0008270">
    <property type="term" value="F:zinc ion binding"/>
    <property type="evidence" value="ECO:0007669"/>
    <property type="project" value="UniProtKB-KW"/>
</dbReference>
<dbReference type="SUPFAM" id="SSF57850">
    <property type="entry name" value="RING/U-box"/>
    <property type="match status" value="1"/>
</dbReference>
<keyword evidence="12" id="KW-0804">Transcription</keyword>
<dbReference type="InterPro" id="IPR032443">
    <property type="entry name" value="RAWUL"/>
</dbReference>
<dbReference type="Pfam" id="PF13923">
    <property type="entry name" value="zf-C3HC4_2"/>
    <property type="match status" value="1"/>
</dbReference>
<dbReference type="InterPro" id="IPR042741">
    <property type="entry name" value="RING1_RING-HC"/>
</dbReference>
<keyword evidence="8 14" id="KW-0863">Zinc-finger</keyword>
<evidence type="ECO:0000256" key="3">
    <source>
        <dbReference type="ARBA" id="ARBA00004906"/>
    </source>
</evidence>
<dbReference type="GO" id="GO:0000151">
    <property type="term" value="C:ubiquitin ligase complex"/>
    <property type="evidence" value="ECO:0007669"/>
    <property type="project" value="InterPro"/>
</dbReference>
<evidence type="ECO:0000256" key="2">
    <source>
        <dbReference type="ARBA" id="ARBA00004123"/>
    </source>
</evidence>
<dbReference type="EC" id="2.3.2.27" evidence="4"/>
<dbReference type="Pfam" id="PF16207">
    <property type="entry name" value="RAWUL"/>
    <property type="match status" value="1"/>
</dbReference>
<dbReference type="InterPro" id="IPR001841">
    <property type="entry name" value="Znf_RING"/>
</dbReference>
<dbReference type="AlphaFoldDB" id="A0A4Y7NLF0"/>
<keyword evidence="7" id="KW-0479">Metal-binding</keyword>
<accession>A0A4Y7NLF0</accession>
<feature type="domain" description="RING-type" evidence="16">
    <location>
        <begin position="47"/>
        <end position="87"/>
    </location>
</feature>
<evidence type="ECO:0000256" key="15">
    <source>
        <dbReference type="SAM" id="MobiDB-lite"/>
    </source>
</evidence>
<evidence type="ECO:0000256" key="6">
    <source>
        <dbReference type="ARBA" id="ARBA00022679"/>
    </source>
</evidence>
<dbReference type="SMART" id="SM00184">
    <property type="entry name" value="RING"/>
    <property type="match status" value="1"/>
</dbReference>
<feature type="region of interest" description="Disordered" evidence="15">
    <location>
        <begin position="147"/>
        <end position="233"/>
    </location>
</feature>
<protein>
    <recommendedName>
        <fullName evidence="4">RING-type E3 ubiquitin transferase</fullName>
        <ecNumber evidence="4">2.3.2.27</ecNumber>
    </recommendedName>
</protein>
<dbReference type="GO" id="GO:0003682">
    <property type="term" value="F:chromatin binding"/>
    <property type="evidence" value="ECO:0007669"/>
    <property type="project" value="TreeGrafter"/>
</dbReference>
<dbReference type="GO" id="GO:0016567">
    <property type="term" value="P:protein ubiquitination"/>
    <property type="evidence" value="ECO:0007669"/>
    <property type="project" value="UniProtKB-UniPathway"/>
</dbReference>
<dbReference type="UniPathway" id="UPA00143"/>
<feature type="compositionally biased region" description="Low complexity" evidence="15">
    <location>
        <begin position="194"/>
        <end position="208"/>
    </location>
</feature>
<evidence type="ECO:0000256" key="5">
    <source>
        <dbReference type="ARBA" id="ARBA00022491"/>
    </source>
</evidence>
<proteinExistence type="evidence at transcript level"/>
<dbReference type="CDD" id="cd17086">
    <property type="entry name" value="RAWUL_RING1_like"/>
    <property type="match status" value="1"/>
</dbReference>
<reference evidence="17" key="1">
    <citation type="submission" date="2018-08" db="EMBL/GenBank/DDBJ databases">
        <authorList>
            <person name="Cornetti L."/>
        </authorList>
    </citation>
    <scope>NUCLEOTIDE SEQUENCE</scope>
    <source>
        <strain evidence="17">DE-FRO-2-1</strain>
    </source>
</reference>
<evidence type="ECO:0000256" key="9">
    <source>
        <dbReference type="ARBA" id="ARBA00022786"/>
    </source>
</evidence>
<dbReference type="InterPro" id="IPR017907">
    <property type="entry name" value="Znf_RING_CS"/>
</dbReference>
<keyword evidence="5" id="KW-0678">Repressor</keyword>
<keyword evidence="13" id="KW-0539">Nucleus</keyword>
<dbReference type="CDD" id="cd16739">
    <property type="entry name" value="RING-HC_RING1"/>
    <property type="match status" value="1"/>
</dbReference>
<evidence type="ECO:0000256" key="10">
    <source>
        <dbReference type="ARBA" id="ARBA00022833"/>
    </source>
</evidence>
<comment type="pathway">
    <text evidence="3">Protein modification; protein ubiquitination.</text>
</comment>
<dbReference type="FunFam" id="3.10.20.90:FF:000219">
    <property type="entry name" value="E3 ubiquitin-protein ligase RING1"/>
    <property type="match status" value="1"/>
</dbReference>
<comment type="catalytic activity">
    <reaction evidence="1">
        <text>S-ubiquitinyl-[E2 ubiquitin-conjugating enzyme]-L-cysteine + [acceptor protein]-L-lysine = [E2 ubiquitin-conjugating enzyme]-L-cysteine + N(6)-ubiquitinyl-[acceptor protein]-L-lysine.</text>
        <dbReference type="EC" id="2.3.2.27"/>
    </reaction>
</comment>
<evidence type="ECO:0000256" key="12">
    <source>
        <dbReference type="ARBA" id="ARBA00023163"/>
    </source>
</evidence>
<dbReference type="GO" id="GO:0031519">
    <property type="term" value="C:PcG protein complex"/>
    <property type="evidence" value="ECO:0007669"/>
    <property type="project" value="TreeGrafter"/>
</dbReference>
<dbReference type="FunFam" id="3.30.40.10:FF:000100">
    <property type="entry name" value="E3 ubiquitin-protein ligase RING2"/>
    <property type="match status" value="1"/>
</dbReference>
<dbReference type="Gene3D" id="3.30.40.10">
    <property type="entry name" value="Zinc/RING finger domain, C3HC4 (zinc finger)"/>
    <property type="match status" value="1"/>
</dbReference>
<evidence type="ECO:0000256" key="13">
    <source>
        <dbReference type="ARBA" id="ARBA00023242"/>
    </source>
</evidence>
<dbReference type="GO" id="GO:0061630">
    <property type="term" value="F:ubiquitin protein ligase activity"/>
    <property type="evidence" value="ECO:0007669"/>
    <property type="project" value="UniProtKB-EC"/>
</dbReference>
<comment type="subcellular location">
    <subcellularLocation>
        <location evidence="2">Nucleus</location>
    </subcellularLocation>
</comment>
<dbReference type="EMBL" id="LR023466">
    <property type="protein sequence ID" value="SVE93085.1"/>
    <property type="molecule type" value="mRNA"/>
</dbReference>
<dbReference type="PANTHER" id="PTHR46076">
    <property type="entry name" value="E3 UBIQUITIN-PROTEIN LIGASE RING1 / RING 2 FAMILY MEMBER"/>
    <property type="match status" value="1"/>
</dbReference>